<name>A0ABV7XAS4_9SPHN</name>
<feature type="domain" description="AMP-binding enzyme C-terminal" evidence="2">
    <location>
        <begin position="414"/>
        <end position="491"/>
    </location>
</feature>
<dbReference type="Proteomes" id="UP001595615">
    <property type="component" value="Unassembled WGS sequence"/>
</dbReference>
<dbReference type="RefSeq" id="WP_380861018.1">
    <property type="nucleotide sequence ID" value="NZ_JBHRXV010000009.1"/>
</dbReference>
<evidence type="ECO:0000313" key="3">
    <source>
        <dbReference type="EMBL" id="MFC3713016.1"/>
    </source>
</evidence>
<evidence type="ECO:0000313" key="4">
    <source>
        <dbReference type="Proteomes" id="UP001595615"/>
    </source>
</evidence>
<dbReference type="InterPro" id="IPR050237">
    <property type="entry name" value="ATP-dep_AMP-bd_enzyme"/>
</dbReference>
<protein>
    <submittedName>
        <fullName evidence="3">AMP-binding protein</fullName>
    </submittedName>
</protein>
<dbReference type="EMBL" id="JBHRXV010000009">
    <property type="protein sequence ID" value="MFC3713016.1"/>
    <property type="molecule type" value="Genomic_DNA"/>
</dbReference>
<reference evidence="4" key="1">
    <citation type="journal article" date="2019" name="Int. J. Syst. Evol. Microbiol.">
        <title>The Global Catalogue of Microorganisms (GCM) 10K type strain sequencing project: providing services to taxonomists for standard genome sequencing and annotation.</title>
        <authorList>
            <consortium name="The Broad Institute Genomics Platform"/>
            <consortium name="The Broad Institute Genome Sequencing Center for Infectious Disease"/>
            <person name="Wu L."/>
            <person name="Ma J."/>
        </authorList>
    </citation>
    <scope>NUCLEOTIDE SEQUENCE [LARGE SCALE GENOMIC DNA]</scope>
    <source>
        <strain evidence="4">KCTC 42644</strain>
    </source>
</reference>
<organism evidence="3 4">
    <name type="scientific">Sphingoaurantiacus capsulatus</name>
    <dbReference type="NCBI Taxonomy" id="1771310"/>
    <lineage>
        <taxon>Bacteria</taxon>
        <taxon>Pseudomonadati</taxon>
        <taxon>Pseudomonadota</taxon>
        <taxon>Alphaproteobacteria</taxon>
        <taxon>Sphingomonadales</taxon>
        <taxon>Sphingosinicellaceae</taxon>
        <taxon>Sphingoaurantiacus</taxon>
    </lineage>
</organism>
<dbReference type="Gene3D" id="3.40.50.12780">
    <property type="entry name" value="N-terminal domain of ligase-like"/>
    <property type="match status" value="1"/>
</dbReference>
<dbReference type="Pfam" id="PF00501">
    <property type="entry name" value="AMP-binding"/>
    <property type="match status" value="1"/>
</dbReference>
<dbReference type="InterPro" id="IPR045851">
    <property type="entry name" value="AMP-bd_C_sf"/>
</dbReference>
<dbReference type="PROSITE" id="PS00455">
    <property type="entry name" value="AMP_BINDING"/>
    <property type="match status" value="1"/>
</dbReference>
<keyword evidence="4" id="KW-1185">Reference proteome</keyword>
<dbReference type="Gene3D" id="3.30.300.30">
    <property type="match status" value="1"/>
</dbReference>
<evidence type="ECO:0000259" key="1">
    <source>
        <dbReference type="Pfam" id="PF00501"/>
    </source>
</evidence>
<dbReference type="InterPro" id="IPR025110">
    <property type="entry name" value="AMP-bd_C"/>
</dbReference>
<dbReference type="InterPro" id="IPR000873">
    <property type="entry name" value="AMP-dep_synth/lig_dom"/>
</dbReference>
<dbReference type="InterPro" id="IPR020845">
    <property type="entry name" value="AMP-binding_CS"/>
</dbReference>
<evidence type="ECO:0000259" key="2">
    <source>
        <dbReference type="Pfam" id="PF13193"/>
    </source>
</evidence>
<dbReference type="PANTHER" id="PTHR43767:SF1">
    <property type="entry name" value="NONRIBOSOMAL PEPTIDE SYNTHASE PES1 (EUROFUNG)-RELATED"/>
    <property type="match status" value="1"/>
</dbReference>
<accession>A0ABV7XAS4</accession>
<sequence length="506" mass="53674">MRISQAIAKAARISAARLATVDETGQRRWGETGNRIARLAAALTAKGLTPGDRVAVLANNSTAFFEIWFAIPWAAGVTVPLNTRLALPELAFQLQDAGVGLLLFSAEYETTAQALLAEGAVSAIVALDGHAEGSVSALIEAAAPIAEVAAPTDLAGIFYTGGTTGLPKGVMLSHGNLTAMASNLLAHIDFREGDVLFHAAPMFHLADIGTLFGTMAGGTHVFRRQLDADQMLDDFAAYGVTHCFTVPTIIERMVSSPRSQGRSFEALRILGYGGAPMTSGSQAAARARFPNAGFCQGYGQTEFPAATILTPEDHASGDAAKLGSCGRTCFGYDIRIVDESGAECPAGEVGEIVGRGDNVMMGYWNRPEETADVLRGGWIHTRDAGRMDANGYITITDRLKDMIVSAAENVYSIEVENALSWHPAVAEVAVVGVPDAEWGERVHAIITLADGAAPPDTAELADFCRQRIARYKVPKSFDFRREPLPRSAAGKILKRELRAEAVAAEG</sequence>
<feature type="domain" description="AMP-dependent synthetase/ligase" evidence="1">
    <location>
        <begin position="11"/>
        <end position="364"/>
    </location>
</feature>
<dbReference type="InterPro" id="IPR042099">
    <property type="entry name" value="ANL_N_sf"/>
</dbReference>
<dbReference type="SUPFAM" id="SSF56801">
    <property type="entry name" value="Acetyl-CoA synthetase-like"/>
    <property type="match status" value="1"/>
</dbReference>
<proteinExistence type="predicted"/>
<dbReference type="Pfam" id="PF13193">
    <property type="entry name" value="AMP-binding_C"/>
    <property type="match status" value="1"/>
</dbReference>
<gene>
    <name evidence="3" type="ORF">ACFOMD_10560</name>
</gene>
<comment type="caution">
    <text evidence="3">The sequence shown here is derived from an EMBL/GenBank/DDBJ whole genome shotgun (WGS) entry which is preliminary data.</text>
</comment>
<dbReference type="PANTHER" id="PTHR43767">
    <property type="entry name" value="LONG-CHAIN-FATTY-ACID--COA LIGASE"/>
    <property type="match status" value="1"/>
</dbReference>